<organism evidence="8 9">
    <name type="scientific">Pigmentiphaga soli</name>
    <dbReference type="NCBI Taxonomy" id="1007095"/>
    <lineage>
        <taxon>Bacteria</taxon>
        <taxon>Pseudomonadati</taxon>
        <taxon>Pseudomonadota</taxon>
        <taxon>Betaproteobacteria</taxon>
        <taxon>Burkholderiales</taxon>
        <taxon>Alcaligenaceae</taxon>
        <taxon>Pigmentiphaga</taxon>
    </lineage>
</organism>
<gene>
    <name evidence="8" type="ORF">GCM10023144_10780</name>
</gene>
<reference evidence="9" key="1">
    <citation type="journal article" date="2019" name="Int. J. Syst. Evol. Microbiol.">
        <title>The Global Catalogue of Microorganisms (GCM) 10K type strain sequencing project: providing services to taxonomists for standard genome sequencing and annotation.</title>
        <authorList>
            <consortium name="The Broad Institute Genomics Platform"/>
            <consortium name="The Broad Institute Genome Sequencing Center for Infectious Disease"/>
            <person name="Wu L."/>
            <person name="Ma J."/>
        </authorList>
    </citation>
    <scope>NUCLEOTIDE SEQUENCE [LARGE SCALE GENOMIC DNA]</scope>
    <source>
        <strain evidence="9">JCM 17666</strain>
    </source>
</reference>
<evidence type="ECO:0000256" key="2">
    <source>
        <dbReference type="ARBA" id="ARBA00007977"/>
    </source>
</evidence>
<evidence type="ECO:0000256" key="7">
    <source>
        <dbReference type="SAM" id="Phobius"/>
    </source>
</evidence>
<evidence type="ECO:0000256" key="5">
    <source>
        <dbReference type="ARBA" id="ARBA00022989"/>
    </source>
</evidence>
<feature type="transmembrane region" description="Helical" evidence="7">
    <location>
        <begin position="348"/>
        <end position="373"/>
    </location>
</feature>
<keyword evidence="5 7" id="KW-1133">Transmembrane helix</keyword>
<evidence type="ECO:0000313" key="8">
    <source>
        <dbReference type="EMBL" id="GAA4326838.1"/>
    </source>
</evidence>
<feature type="transmembrane region" description="Helical" evidence="7">
    <location>
        <begin position="55"/>
        <end position="74"/>
    </location>
</feature>
<sequence length="374" mass="37893">MNSISSASSGAVQGRDHGKAAPSLPARLGPGLLLCAALAAASMWLAGIGPLQRSGISALTIAIVLGIVAGNTVYGRIAPVGAAGVGWSKQYLLRFGIILYGFRLTFQDIGHIGAAGVVIDVLVVASTFALSWLAGVRLFRLQREDAMLIGAGSAICGAAAVMAAQSVVRGRAEQVTVAVSTVVAFGTAAMFLYPVMLELNAQWGWIPLSAAQSGLYIGSTVHEVAQVAAAAASLGSSVADTAVITKMVRVMLLAPFLMVLAATLCRRPGAGHAHGADGESVLAQVWQAMPWFALGFIAAAGVNSLHVLPAPAVAVLDQTCTVALAMAMAALGLSTHVSALRRAGKKPLLLAALLFAWLIVGGGAIGLGVTALMG</sequence>
<proteinExistence type="inferred from homology"/>
<feature type="transmembrane region" description="Helical" evidence="7">
    <location>
        <begin position="146"/>
        <end position="168"/>
    </location>
</feature>
<feature type="transmembrane region" description="Helical" evidence="7">
    <location>
        <begin position="247"/>
        <end position="265"/>
    </location>
</feature>
<dbReference type="NCBIfam" id="TIGR00698">
    <property type="entry name" value="YeiH family putative sulfate export transporter"/>
    <property type="match status" value="1"/>
</dbReference>
<feature type="transmembrane region" description="Helical" evidence="7">
    <location>
        <begin position="175"/>
        <end position="196"/>
    </location>
</feature>
<protein>
    <submittedName>
        <fullName evidence="8">YeiH family protein</fullName>
    </submittedName>
</protein>
<comment type="caution">
    <text evidence="8">The sequence shown here is derived from an EMBL/GenBank/DDBJ whole genome shotgun (WGS) entry which is preliminary data.</text>
</comment>
<keyword evidence="3" id="KW-1003">Cell membrane</keyword>
<dbReference type="RefSeq" id="WP_345247118.1">
    <property type="nucleotide sequence ID" value="NZ_BAABFO010000004.1"/>
</dbReference>
<keyword evidence="6 7" id="KW-0472">Membrane</keyword>
<dbReference type="PANTHER" id="PTHR30106:SF2">
    <property type="entry name" value="UPF0324 INNER MEMBRANE PROTEIN YEIH"/>
    <property type="match status" value="1"/>
</dbReference>
<feature type="transmembrane region" description="Helical" evidence="7">
    <location>
        <begin position="28"/>
        <end position="48"/>
    </location>
</feature>
<dbReference type="PANTHER" id="PTHR30106">
    <property type="entry name" value="INNER MEMBRANE PROTEIN YEIH-RELATED"/>
    <property type="match status" value="1"/>
</dbReference>
<comment type="subcellular location">
    <subcellularLocation>
        <location evidence="1">Cell membrane</location>
        <topology evidence="1">Multi-pass membrane protein</topology>
    </subcellularLocation>
</comment>
<feature type="transmembrane region" description="Helical" evidence="7">
    <location>
        <begin position="114"/>
        <end position="134"/>
    </location>
</feature>
<keyword evidence="9" id="KW-1185">Reference proteome</keyword>
<feature type="transmembrane region" description="Helical" evidence="7">
    <location>
        <begin position="312"/>
        <end position="336"/>
    </location>
</feature>
<accession>A0ABP8GMB1</accession>
<evidence type="ECO:0000256" key="1">
    <source>
        <dbReference type="ARBA" id="ARBA00004651"/>
    </source>
</evidence>
<keyword evidence="4 7" id="KW-0812">Transmembrane</keyword>
<dbReference type="InterPro" id="IPR018383">
    <property type="entry name" value="UPF0324_pro"/>
</dbReference>
<dbReference type="Pfam" id="PF03601">
    <property type="entry name" value="Cons_hypoth698"/>
    <property type="match status" value="1"/>
</dbReference>
<evidence type="ECO:0000256" key="3">
    <source>
        <dbReference type="ARBA" id="ARBA00022475"/>
    </source>
</evidence>
<evidence type="ECO:0000256" key="4">
    <source>
        <dbReference type="ARBA" id="ARBA00022692"/>
    </source>
</evidence>
<feature type="transmembrane region" description="Helical" evidence="7">
    <location>
        <begin position="285"/>
        <end position="306"/>
    </location>
</feature>
<evidence type="ECO:0000313" key="9">
    <source>
        <dbReference type="Proteomes" id="UP001501671"/>
    </source>
</evidence>
<dbReference type="InterPro" id="IPR004630">
    <property type="entry name" value="UPF0324_YeiH-like"/>
</dbReference>
<feature type="transmembrane region" description="Helical" evidence="7">
    <location>
        <begin position="80"/>
        <end position="102"/>
    </location>
</feature>
<comment type="similarity">
    <text evidence="2">Belongs to the UPF0324 family.</text>
</comment>
<name>A0ABP8GMB1_9BURK</name>
<dbReference type="EMBL" id="BAABFO010000004">
    <property type="protein sequence ID" value="GAA4326838.1"/>
    <property type="molecule type" value="Genomic_DNA"/>
</dbReference>
<evidence type="ECO:0000256" key="6">
    <source>
        <dbReference type="ARBA" id="ARBA00023136"/>
    </source>
</evidence>
<dbReference type="Proteomes" id="UP001501671">
    <property type="component" value="Unassembled WGS sequence"/>
</dbReference>